<evidence type="ECO:0000256" key="7">
    <source>
        <dbReference type="ARBA" id="ARBA00023239"/>
    </source>
</evidence>
<evidence type="ECO:0000313" key="9">
    <source>
        <dbReference type="EMBL" id="MBK7416923.1"/>
    </source>
</evidence>
<keyword evidence="4 8" id="KW-0378">Hydrolase</keyword>
<dbReference type="EMBL" id="JADJMS010000047">
    <property type="protein sequence ID" value="MBK7416923.1"/>
    <property type="molecule type" value="Genomic_DNA"/>
</dbReference>
<sequence length="214" mass="24004">MCGRYELKAKARDLNRHFPQLHLGQGEMPQMVEMRPTDSVLMITRHNNGHLGSKARWGLVGSFLDQPPRSPLINLRSEGLATKPFYSKILKRSRCLIPATAFFEWPSVSGRKQKMRISQPNGETLMLAGVFDHHPDAGTTCAILTTAADATISRIHDRMPLILGREESNFWLNEYAEFPDDEFAAMLQTPSQCALLVETIIEEAPSPQLSLVFA</sequence>
<proteinExistence type="inferred from homology"/>
<evidence type="ECO:0000256" key="5">
    <source>
        <dbReference type="ARBA" id="ARBA00023124"/>
    </source>
</evidence>
<name>A0A935K5X4_9RHOO</name>
<evidence type="ECO:0000256" key="3">
    <source>
        <dbReference type="ARBA" id="ARBA00022763"/>
    </source>
</evidence>
<evidence type="ECO:0000256" key="1">
    <source>
        <dbReference type="ARBA" id="ARBA00008136"/>
    </source>
</evidence>
<reference evidence="9 10" key="1">
    <citation type="submission" date="2020-10" db="EMBL/GenBank/DDBJ databases">
        <title>Connecting structure to function with the recovery of over 1000 high-quality activated sludge metagenome-assembled genomes encoding full-length rRNA genes using long-read sequencing.</title>
        <authorList>
            <person name="Singleton C.M."/>
            <person name="Petriglieri F."/>
            <person name="Kristensen J.M."/>
            <person name="Kirkegaard R.H."/>
            <person name="Michaelsen T.Y."/>
            <person name="Andersen M.H."/>
            <person name="Karst S.M."/>
            <person name="Dueholm M.S."/>
            <person name="Nielsen P.H."/>
            <person name="Albertsen M."/>
        </authorList>
    </citation>
    <scope>NUCLEOTIDE SEQUENCE [LARGE SCALE GENOMIC DNA]</scope>
    <source>
        <strain evidence="9">EsbW_18-Q3-R4-48_BATAC.463</strain>
    </source>
</reference>
<evidence type="ECO:0000256" key="8">
    <source>
        <dbReference type="RuleBase" id="RU364100"/>
    </source>
</evidence>
<keyword evidence="7" id="KW-0456">Lyase</keyword>
<keyword evidence="3" id="KW-0227">DNA damage</keyword>
<dbReference type="GO" id="GO:0006508">
    <property type="term" value="P:proteolysis"/>
    <property type="evidence" value="ECO:0007669"/>
    <property type="project" value="UniProtKB-KW"/>
</dbReference>
<protein>
    <recommendedName>
        <fullName evidence="8">Abasic site processing protein</fullName>
        <ecNumber evidence="8">3.4.-.-</ecNumber>
    </recommendedName>
</protein>
<comment type="similarity">
    <text evidence="1 8">Belongs to the SOS response-associated peptidase family.</text>
</comment>
<keyword evidence="6" id="KW-0238">DNA-binding</keyword>
<dbReference type="PANTHER" id="PTHR13604:SF0">
    <property type="entry name" value="ABASIC SITE PROCESSING PROTEIN HMCES"/>
    <property type="match status" value="1"/>
</dbReference>
<dbReference type="InterPro" id="IPR003738">
    <property type="entry name" value="SRAP"/>
</dbReference>
<comment type="caution">
    <text evidence="9">The sequence shown here is derived from an EMBL/GenBank/DDBJ whole genome shotgun (WGS) entry which is preliminary data.</text>
</comment>
<evidence type="ECO:0000256" key="2">
    <source>
        <dbReference type="ARBA" id="ARBA00022670"/>
    </source>
</evidence>
<dbReference type="GO" id="GO:0008233">
    <property type="term" value="F:peptidase activity"/>
    <property type="evidence" value="ECO:0007669"/>
    <property type="project" value="UniProtKB-KW"/>
</dbReference>
<gene>
    <name evidence="9" type="ORF">IPJ38_19330</name>
</gene>
<evidence type="ECO:0000256" key="4">
    <source>
        <dbReference type="ARBA" id="ARBA00022801"/>
    </source>
</evidence>
<evidence type="ECO:0000256" key="6">
    <source>
        <dbReference type="ARBA" id="ARBA00023125"/>
    </source>
</evidence>
<dbReference type="PANTHER" id="PTHR13604">
    <property type="entry name" value="DC12-RELATED"/>
    <property type="match status" value="1"/>
</dbReference>
<dbReference type="Gene3D" id="3.90.1680.10">
    <property type="entry name" value="SOS response associated peptidase-like"/>
    <property type="match status" value="1"/>
</dbReference>
<dbReference type="AlphaFoldDB" id="A0A935K5X4"/>
<dbReference type="EC" id="3.4.-.-" evidence="8"/>
<keyword evidence="5" id="KW-0190">Covalent protein-DNA linkage</keyword>
<keyword evidence="2 8" id="KW-0645">Protease</keyword>
<dbReference type="Proteomes" id="UP000739411">
    <property type="component" value="Unassembled WGS sequence"/>
</dbReference>
<dbReference type="GO" id="GO:0016829">
    <property type="term" value="F:lyase activity"/>
    <property type="evidence" value="ECO:0007669"/>
    <property type="project" value="UniProtKB-KW"/>
</dbReference>
<evidence type="ECO:0000313" key="10">
    <source>
        <dbReference type="Proteomes" id="UP000739411"/>
    </source>
</evidence>
<dbReference type="GO" id="GO:0003697">
    <property type="term" value="F:single-stranded DNA binding"/>
    <property type="evidence" value="ECO:0007669"/>
    <property type="project" value="InterPro"/>
</dbReference>
<accession>A0A935K5X4</accession>
<dbReference type="SUPFAM" id="SSF143081">
    <property type="entry name" value="BB1717-like"/>
    <property type="match status" value="1"/>
</dbReference>
<dbReference type="InterPro" id="IPR036590">
    <property type="entry name" value="SRAP-like"/>
</dbReference>
<organism evidence="9 10">
    <name type="scientific">Candidatus Dechloromonas phosphorivorans</name>
    <dbReference type="NCBI Taxonomy" id="2899244"/>
    <lineage>
        <taxon>Bacteria</taxon>
        <taxon>Pseudomonadati</taxon>
        <taxon>Pseudomonadota</taxon>
        <taxon>Betaproteobacteria</taxon>
        <taxon>Rhodocyclales</taxon>
        <taxon>Azonexaceae</taxon>
        <taxon>Dechloromonas</taxon>
    </lineage>
</organism>
<dbReference type="Pfam" id="PF02586">
    <property type="entry name" value="SRAP"/>
    <property type="match status" value="1"/>
</dbReference>
<dbReference type="GO" id="GO:0106300">
    <property type="term" value="P:protein-DNA covalent cross-linking repair"/>
    <property type="evidence" value="ECO:0007669"/>
    <property type="project" value="InterPro"/>
</dbReference>